<evidence type="ECO:0000259" key="6">
    <source>
        <dbReference type="PROSITE" id="PS50887"/>
    </source>
</evidence>
<dbReference type="SMART" id="SM00267">
    <property type="entry name" value="GGDEF"/>
    <property type="match status" value="1"/>
</dbReference>
<dbReference type="Gene3D" id="1.20.120.30">
    <property type="entry name" value="Aspartate receptor, ligand-binding domain"/>
    <property type="match status" value="1"/>
</dbReference>
<organism evidence="7 8">
    <name type="scientific">Buttiauxella ferragutiae ATCC 51602</name>
    <dbReference type="NCBI Taxonomy" id="1354252"/>
    <lineage>
        <taxon>Bacteria</taxon>
        <taxon>Pseudomonadati</taxon>
        <taxon>Pseudomonadota</taxon>
        <taxon>Gammaproteobacteria</taxon>
        <taxon>Enterobacterales</taxon>
        <taxon>Enterobacteriaceae</taxon>
        <taxon>Buttiauxella</taxon>
    </lineage>
</organism>
<comment type="cofactor">
    <cofactor evidence="1">
        <name>Mg(2+)</name>
        <dbReference type="ChEBI" id="CHEBI:18420"/>
    </cofactor>
</comment>
<dbReference type="SUPFAM" id="SSF55073">
    <property type="entry name" value="Nucleotide cyclase"/>
    <property type="match status" value="1"/>
</dbReference>
<evidence type="ECO:0000256" key="5">
    <source>
        <dbReference type="ARBA" id="ARBA00034247"/>
    </source>
</evidence>
<evidence type="ECO:0000256" key="3">
    <source>
        <dbReference type="ARBA" id="ARBA00012528"/>
    </source>
</evidence>
<dbReference type="EC" id="2.7.7.65" evidence="3"/>
<keyword evidence="7" id="KW-0456">Lyase</keyword>
<dbReference type="InterPro" id="IPR029787">
    <property type="entry name" value="Nucleotide_cyclase"/>
</dbReference>
<gene>
    <name evidence="7" type="ORF">M976_01468</name>
</gene>
<dbReference type="CDD" id="cd01949">
    <property type="entry name" value="GGDEF"/>
    <property type="match status" value="1"/>
</dbReference>
<dbReference type="PROSITE" id="PS50887">
    <property type="entry name" value="GGDEF"/>
    <property type="match status" value="1"/>
</dbReference>
<evidence type="ECO:0000256" key="1">
    <source>
        <dbReference type="ARBA" id="ARBA00001946"/>
    </source>
</evidence>
<proteinExistence type="predicted"/>
<keyword evidence="8" id="KW-1185">Reference proteome</keyword>
<dbReference type="EMBL" id="LXEQ01000027">
    <property type="protein sequence ID" value="OAT29161.1"/>
    <property type="molecule type" value="Genomic_DNA"/>
</dbReference>
<comment type="pathway">
    <text evidence="2">Purine metabolism; 3',5'-cyclic di-GMP biosynthesis.</text>
</comment>
<name>A0ABX2WA47_9ENTR</name>
<dbReference type="PANTHER" id="PTHR45138:SF9">
    <property type="entry name" value="DIGUANYLATE CYCLASE DGCM-RELATED"/>
    <property type="match status" value="1"/>
</dbReference>
<evidence type="ECO:0000256" key="2">
    <source>
        <dbReference type="ARBA" id="ARBA00004665"/>
    </source>
</evidence>
<feature type="domain" description="GGDEF" evidence="6">
    <location>
        <begin position="98"/>
        <end position="230"/>
    </location>
</feature>
<protein>
    <recommendedName>
        <fullName evidence="3">diguanylate cyclase</fullName>
        <ecNumber evidence="3">2.7.7.65</ecNumber>
    </recommendedName>
</protein>
<sequence length="238" mass="27536">MNGEALDKEMVITIDKNHTHMHNVARELMQSIVHQHVTDSLLMKYQKAQQEFIHNLDQYKEHLFSWRNLHDALTGLPLRHLLYREFPLVRAQCQRMNHHLYLLIIDIDHFKSINDTWGHNAGDDVLRNVALALKEATRKAERIYRFGGEEFIILLDAKNDRDAQTAAQRIQQYLQQHSFLVGDDKITVTATGGLAKVLETDTLHQTIGRADKAMYYGKNTGRNRCIMAMTDSEMLTIS</sequence>
<comment type="caution">
    <text evidence="7">The sequence shown here is derived from an EMBL/GenBank/DDBJ whole genome shotgun (WGS) entry which is preliminary data.</text>
</comment>
<dbReference type="InterPro" id="IPR050469">
    <property type="entry name" value="Diguanylate_Cyclase"/>
</dbReference>
<dbReference type="InterPro" id="IPR043128">
    <property type="entry name" value="Rev_trsase/Diguanyl_cyclase"/>
</dbReference>
<keyword evidence="4" id="KW-0342">GTP-binding</keyword>
<dbReference type="InterPro" id="IPR000160">
    <property type="entry name" value="GGDEF_dom"/>
</dbReference>
<dbReference type="Gene3D" id="3.30.70.270">
    <property type="match status" value="1"/>
</dbReference>
<accession>A0ABX2WA47</accession>
<dbReference type="NCBIfam" id="TIGR00254">
    <property type="entry name" value="GGDEF"/>
    <property type="match status" value="1"/>
</dbReference>
<dbReference type="Proteomes" id="UP000078407">
    <property type="component" value="Unassembled WGS sequence"/>
</dbReference>
<dbReference type="Pfam" id="PF00990">
    <property type="entry name" value="GGDEF"/>
    <property type="match status" value="1"/>
</dbReference>
<dbReference type="GO" id="GO:0016829">
    <property type="term" value="F:lyase activity"/>
    <property type="evidence" value="ECO:0007669"/>
    <property type="project" value="UniProtKB-KW"/>
</dbReference>
<evidence type="ECO:0000313" key="8">
    <source>
        <dbReference type="Proteomes" id="UP000078407"/>
    </source>
</evidence>
<comment type="catalytic activity">
    <reaction evidence="5">
        <text>2 GTP = 3',3'-c-di-GMP + 2 diphosphate</text>
        <dbReference type="Rhea" id="RHEA:24898"/>
        <dbReference type="ChEBI" id="CHEBI:33019"/>
        <dbReference type="ChEBI" id="CHEBI:37565"/>
        <dbReference type="ChEBI" id="CHEBI:58805"/>
        <dbReference type="EC" id="2.7.7.65"/>
    </reaction>
</comment>
<reference evidence="7 8" key="1">
    <citation type="submission" date="2016-04" db="EMBL/GenBank/DDBJ databases">
        <title>ATOL: Assembling a taxonomically balanced genome-scale reconstruction of the evolutionary history of the Enterobacteriaceae.</title>
        <authorList>
            <person name="Plunkett G.III."/>
            <person name="Neeno-Eckwall E.C."/>
            <person name="Glasner J.D."/>
            <person name="Perna N.T."/>
        </authorList>
    </citation>
    <scope>NUCLEOTIDE SEQUENCE [LARGE SCALE GENOMIC DNA]</scope>
    <source>
        <strain evidence="7 8">ATCC 51602</strain>
    </source>
</reference>
<evidence type="ECO:0000313" key="7">
    <source>
        <dbReference type="EMBL" id="OAT29161.1"/>
    </source>
</evidence>
<evidence type="ECO:0000256" key="4">
    <source>
        <dbReference type="ARBA" id="ARBA00023134"/>
    </source>
</evidence>
<keyword evidence="4" id="KW-0547">Nucleotide-binding</keyword>
<dbReference type="PANTHER" id="PTHR45138">
    <property type="entry name" value="REGULATORY COMPONENTS OF SENSORY TRANSDUCTION SYSTEM"/>
    <property type="match status" value="1"/>
</dbReference>